<dbReference type="EMBL" id="JACBYR010000001">
    <property type="protein sequence ID" value="NYE83781.1"/>
    <property type="molecule type" value="Genomic_DNA"/>
</dbReference>
<name>A0A7Y9IVG2_9BURK</name>
<keyword evidence="2" id="KW-0238">DNA-binding</keyword>
<feature type="domain" description="HTH marR-type" evidence="4">
    <location>
        <begin position="8"/>
        <end position="141"/>
    </location>
</feature>
<dbReference type="AlphaFoldDB" id="A0A7Y9IVG2"/>
<dbReference type="SUPFAM" id="SSF46785">
    <property type="entry name" value="Winged helix' DNA-binding domain"/>
    <property type="match status" value="1"/>
</dbReference>
<dbReference type="GO" id="GO:0003677">
    <property type="term" value="F:DNA binding"/>
    <property type="evidence" value="ECO:0007669"/>
    <property type="project" value="UniProtKB-KW"/>
</dbReference>
<accession>A0A7Y9IVG2</accession>
<dbReference type="InterPro" id="IPR000835">
    <property type="entry name" value="HTH_MarR-typ"/>
</dbReference>
<proteinExistence type="predicted"/>
<evidence type="ECO:0000256" key="2">
    <source>
        <dbReference type="ARBA" id="ARBA00023125"/>
    </source>
</evidence>
<keyword evidence="6" id="KW-1185">Reference proteome</keyword>
<keyword evidence="1" id="KW-0805">Transcription regulation</keyword>
<evidence type="ECO:0000259" key="4">
    <source>
        <dbReference type="PROSITE" id="PS50995"/>
    </source>
</evidence>
<evidence type="ECO:0000313" key="5">
    <source>
        <dbReference type="EMBL" id="NYE83781.1"/>
    </source>
</evidence>
<reference evidence="5 6" key="1">
    <citation type="submission" date="2020-07" db="EMBL/GenBank/DDBJ databases">
        <title>Genomic Encyclopedia of Type Strains, Phase IV (KMG-V): Genome sequencing to study the core and pangenomes of soil and plant-associated prokaryotes.</title>
        <authorList>
            <person name="Whitman W."/>
        </authorList>
    </citation>
    <scope>NUCLEOTIDE SEQUENCE [LARGE SCALE GENOMIC DNA]</scope>
    <source>
        <strain evidence="5 6">SAS40</strain>
    </source>
</reference>
<dbReference type="SMART" id="SM00347">
    <property type="entry name" value="HTH_MARR"/>
    <property type="match status" value="1"/>
</dbReference>
<comment type="caution">
    <text evidence="5">The sequence shown here is derived from an EMBL/GenBank/DDBJ whole genome shotgun (WGS) entry which is preliminary data.</text>
</comment>
<dbReference type="PRINTS" id="PR00598">
    <property type="entry name" value="HTHMARR"/>
</dbReference>
<dbReference type="PROSITE" id="PS50995">
    <property type="entry name" value="HTH_MARR_2"/>
    <property type="match status" value="1"/>
</dbReference>
<evidence type="ECO:0000256" key="3">
    <source>
        <dbReference type="ARBA" id="ARBA00023163"/>
    </source>
</evidence>
<dbReference type="RefSeq" id="WP_179587554.1">
    <property type="nucleotide sequence ID" value="NZ_JACBYR010000001.1"/>
</dbReference>
<organism evidence="5 6">
    <name type="scientific">Pigmentiphaga litoralis</name>
    <dbReference type="NCBI Taxonomy" id="516702"/>
    <lineage>
        <taxon>Bacteria</taxon>
        <taxon>Pseudomonadati</taxon>
        <taxon>Pseudomonadota</taxon>
        <taxon>Betaproteobacteria</taxon>
        <taxon>Burkholderiales</taxon>
        <taxon>Alcaligenaceae</taxon>
        <taxon>Pigmentiphaga</taxon>
    </lineage>
</organism>
<dbReference type="GO" id="GO:0003700">
    <property type="term" value="F:DNA-binding transcription factor activity"/>
    <property type="evidence" value="ECO:0007669"/>
    <property type="project" value="InterPro"/>
</dbReference>
<evidence type="ECO:0000256" key="1">
    <source>
        <dbReference type="ARBA" id="ARBA00023015"/>
    </source>
</evidence>
<dbReference type="InterPro" id="IPR036390">
    <property type="entry name" value="WH_DNA-bd_sf"/>
</dbReference>
<dbReference type="InterPro" id="IPR036388">
    <property type="entry name" value="WH-like_DNA-bd_sf"/>
</dbReference>
<dbReference type="Gene3D" id="1.10.10.10">
    <property type="entry name" value="Winged helix-like DNA-binding domain superfamily/Winged helix DNA-binding domain"/>
    <property type="match status" value="1"/>
</dbReference>
<gene>
    <name evidence="5" type="ORF">FHW18_003052</name>
</gene>
<dbReference type="Pfam" id="PF12802">
    <property type="entry name" value="MarR_2"/>
    <property type="match status" value="1"/>
</dbReference>
<dbReference type="InterPro" id="IPR039422">
    <property type="entry name" value="MarR/SlyA-like"/>
</dbReference>
<sequence length="155" mass="16840">MKPADSLRMSVSTALVVVTRAMKQEADAALAGFNLSHSAAWPLVMIGRLGEGTRQGAVAEAVGIEGPSLVRLIDQLCAAGLVERKDDANDRRAKTLYLTKEGRLLRDDIEASLIQWRKRLFHGVSVDDLEACMRVFGSVADALGRPDLLGQLNRK</sequence>
<evidence type="ECO:0000313" key="6">
    <source>
        <dbReference type="Proteomes" id="UP000542125"/>
    </source>
</evidence>
<dbReference type="PANTHER" id="PTHR33164:SF64">
    <property type="entry name" value="TRANSCRIPTIONAL REGULATOR SLYA"/>
    <property type="match status" value="1"/>
</dbReference>
<protein>
    <submittedName>
        <fullName evidence="5">MarR family transcriptional regulator for hemolysin</fullName>
    </submittedName>
</protein>
<keyword evidence="3" id="KW-0804">Transcription</keyword>
<dbReference type="Proteomes" id="UP000542125">
    <property type="component" value="Unassembled WGS sequence"/>
</dbReference>
<dbReference type="GO" id="GO:0006950">
    <property type="term" value="P:response to stress"/>
    <property type="evidence" value="ECO:0007669"/>
    <property type="project" value="TreeGrafter"/>
</dbReference>
<dbReference type="PANTHER" id="PTHR33164">
    <property type="entry name" value="TRANSCRIPTIONAL REGULATOR, MARR FAMILY"/>
    <property type="match status" value="1"/>
</dbReference>